<gene>
    <name evidence="2" type="ORF">PCASD_20001</name>
</gene>
<organism evidence="2 3">
    <name type="scientific">Puccinia coronata f. sp. avenae</name>
    <dbReference type="NCBI Taxonomy" id="200324"/>
    <lineage>
        <taxon>Eukaryota</taxon>
        <taxon>Fungi</taxon>
        <taxon>Dikarya</taxon>
        <taxon>Basidiomycota</taxon>
        <taxon>Pucciniomycotina</taxon>
        <taxon>Pucciniomycetes</taxon>
        <taxon>Pucciniales</taxon>
        <taxon>Pucciniaceae</taxon>
        <taxon>Puccinia</taxon>
    </lineage>
</organism>
<reference evidence="2 3" key="1">
    <citation type="submission" date="2017-11" db="EMBL/GenBank/DDBJ databases">
        <title>De novo assembly and phasing of dikaryotic genomes from two isolates of Puccinia coronata f. sp. avenae, the causal agent of oat crown rust.</title>
        <authorList>
            <person name="Miller M.E."/>
            <person name="Zhang Y."/>
            <person name="Omidvar V."/>
            <person name="Sperschneider J."/>
            <person name="Schwessinger B."/>
            <person name="Raley C."/>
            <person name="Palmer J.M."/>
            <person name="Garnica D."/>
            <person name="Upadhyaya N."/>
            <person name="Rathjen J."/>
            <person name="Taylor J.M."/>
            <person name="Park R.F."/>
            <person name="Dodds P.N."/>
            <person name="Hirsch C.D."/>
            <person name="Kianian S.F."/>
            <person name="Figueroa M."/>
        </authorList>
    </citation>
    <scope>NUCLEOTIDE SEQUENCE [LARGE SCALE GENOMIC DNA]</scope>
    <source>
        <strain evidence="2">12SD80</strain>
    </source>
</reference>
<protein>
    <submittedName>
        <fullName evidence="2">Uncharacterized protein</fullName>
    </submittedName>
</protein>
<accession>A0A2N5TXW2</accession>
<name>A0A2N5TXW2_9BASI</name>
<evidence type="ECO:0000256" key="1">
    <source>
        <dbReference type="SAM" id="MobiDB-lite"/>
    </source>
</evidence>
<dbReference type="EMBL" id="PGCI01000303">
    <property type="protein sequence ID" value="PLW30297.1"/>
    <property type="molecule type" value="Genomic_DNA"/>
</dbReference>
<comment type="caution">
    <text evidence="2">The sequence shown here is derived from an EMBL/GenBank/DDBJ whole genome shotgun (WGS) entry which is preliminary data.</text>
</comment>
<evidence type="ECO:0000313" key="3">
    <source>
        <dbReference type="Proteomes" id="UP000235392"/>
    </source>
</evidence>
<proteinExistence type="predicted"/>
<feature type="region of interest" description="Disordered" evidence="1">
    <location>
        <begin position="1"/>
        <end position="24"/>
    </location>
</feature>
<dbReference type="Proteomes" id="UP000235392">
    <property type="component" value="Unassembled WGS sequence"/>
</dbReference>
<dbReference type="AlphaFoldDB" id="A0A2N5TXW2"/>
<evidence type="ECO:0000313" key="2">
    <source>
        <dbReference type="EMBL" id="PLW30297.1"/>
    </source>
</evidence>
<feature type="compositionally biased region" description="Polar residues" evidence="1">
    <location>
        <begin position="10"/>
        <end position="24"/>
    </location>
</feature>
<sequence>MSSGPRIKSPSMSEQTNTGSSSKKIATNLVKISAVMESQSNLHPALKAPTVTPLKVPGPESNYLYWVFVLWVHFRSREFIYVLGPVDQVAQTPEW</sequence>